<gene>
    <name evidence="2" type="ORF">B7R77_03055</name>
</gene>
<feature type="compositionally biased region" description="Polar residues" evidence="1">
    <location>
        <begin position="79"/>
        <end position="93"/>
    </location>
</feature>
<dbReference type="RefSeq" id="WP_003268757.1">
    <property type="nucleotide sequence ID" value="NZ_NCTK01000001.1"/>
</dbReference>
<name>A0AAP7ZKQ4_RALSL</name>
<proteinExistence type="predicted"/>
<feature type="region of interest" description="Disordered" evidence="1">
    <location>
        <begin position="45"/>
        <end position="93"/>
    </location>
</feature>
<feature type="compositionally biased region" description="Low complexity" evidence="1">
    <location>
        <begin position="46"/>
        <end position="71"/>
    </location>
</feature>
<comment type="caution">
    <text evidence="2">The sequence shown here is derived from an EMBL/GenBank/DDBJ whole genome shotgun (WGS) entry which is preliminary data.</text>
</comment>
<accession>A0AAP7ZKQ4</accession>
<reference evidence="2 3" key="1">
    <citation type="submission" date="2017-04" db="EMBL/GenBank/DDBJ databases">
        <title>Genome Announcement: Closed genomes of Ralstonia solanacearum strains K60, UW551, and UW700.</title>
        <authorList>
            <person name="Hayes M."/>
            <person name="Macintyre A.M."/>
            <person name="Allen C."/>
        </authorList>
    </citation>
    <scope>NUCLEOTIDE SEQUENCE [LARGE SCALE GENOMIC DNA]</scope>
    <source>
        <strain evidence="2 3">UW25</strain>
    </source>
</reference>
<organism evidence="2 3">
    <name type="scientific">Ralstonia solanacearum K60</name>
    <dbReference type="NCBI Taxonomy" id="1091042"/>
    <lineage>
        <taxon>Bacteria</taxon>
        <taxon>Pseudomonadati</taxon>
        <taxon>Pseudomonadota</taxon>
        <taxon>Betaproteobacteria</taxon>
        <taxon>Burkholderiales</taxon>
        <taxon>Burkholderiaceae</taxon>
        <taxon>Ralstonia</taxon>
        <taxon>Ralstonia solanacearum species complex</taxon>
    </lineage>
</organism>
<dbReference type="AlphaFoldDB" id="A0AAP7ZKQ4"/>
<evidence type="ECO:0000313" key="2">
    <source>
        <dbReference type="EMBL" id="OYQ12333.1"/>
    </source>
</evidence>
<evidence type="ECO:0000256" key="1">
    <source>
        <dbReference type="SAM" id="MobiDB-lite"/>
    </source>
</evidence>
<dbReference type="Proteomes" id="UP000216164">
    <property type="component" value="Unassembled WGS sequence"/>
</dbReference>
<dbReference type="EMBL" id="NCTK01000001">
    <property type="protein sequence ID" value="OYQ12333.1"/>
    <property type="molecule type" value="Genomic_DNA"/>
</dbReference>
<sequence length="93" mass="9279">MPTYLVMTPLELGDGERVEAGETVDLRVKDARELLAIGAISKDLPEPASAAALASKPTPAPAPDASSESTSGAGGETDASQSGTEQSTTPPAA</sequence>
<protein>
    <submittedName>
        <fullName evidence="2">Uncharacterized protein</fullName>
    </submittedName>
</protein>
<evidence type="ECO:0000313" key="3">
    <source>
        <dbReference type="Proteomes" id="UP000216164"/>
    </source>
</evidence>